<feature type="compositionally biased region" description="Polar residues" evidence="1">
    <location>
        <begin position="87"/>
        <end position="104"/>
    </location>
</feature>
<dbReference type="RefSeq" id="WP_139919075.1">
    <property type="nucleotide sequence ID" value="NZ_CBCSLE010000146.1"/>
</dbReference>
<dbReference type="EMBL" id="JAAAPK010000013">
    <property type="protein sequence ID" value="NBC45402.1"/>
    <property type="molecule type" value="Genomic_DNA"/>
</dbReference>
<evidence type="ECO:0000313" key="2">
    <source>
        <dbReference type="EMBL" id="NBC45402.1"/>
    </source>
</evidence>
<dbReference type="Proteomes" id="UP000537825">
    <property type="component" value="Unassembled WGS sequence"/>
</dbReference>
<gene>
    <name evidence="2" type="ORF">GTZ93_36940</name>
</gene>
<evidence type="ECO:0000313" key="3">
    <source>
        <dbReference type="Proteomes" id="UP000537825"/>
    </source>
</evidence>
<reference evidence="2 3" key="1">
    <citation type="submission" date="2020-01" db="EMBL/GenBank/DDBJ databases">
        <title>The draft genome sequence of Corallococcus exiguus DSM 14696.</title>
        <authorList>
            <person name="Zhang X."/>
            <person name="Zhu H."/>
        </authorList>
    </citation>
    <scope>NUCLEOTIDE SEQUENCE [LARGE SCALE GENOMIC DNA]</scope>
    <source>
        <strain evidence="2 3">DSM 14696</strain>
    </source>
</reference>
<sequence>MHERIPTPARYWASRVLLLACASVVATSRVRSSDELSPVLSGTPVRLTMNSARVMRTRVVRAEAKEGSSVPAVGELRLMANAKWTPSDPTQTAQPRLSINSYDGQTDRGRAIGRAPNPGARLPASRSTRERAAARHTDTRRVTAR</sequence>
<organism evidence="2 3">
    <name type="scientific">Corallococcus exiguus</name>
    <dbReference type="NCBI Taxonomy" id="83462"/>
    <lineage>
        <taxon>Bacteria</taxon>
        <taxon>Pseudomonadati</taxon>
        <taxon>Myxococcota</taxon>
        <taxon>Myxococcia</taxon>
        <taxon>Myxococcales</taxon>
        <taxon>Cystobacterineae</taxon>
        <taxon>Myxococcaceae</taxon>
        <taxon>Corallococcus</taxon>
    </lineage>
</organism>
<feature type="region of interest" description="Disordered" evidence="1">
    <location>
        <begin position="83"/>
        <end position="145"/>
    </location>
</feature>
<name>A0A7X4YJ86_9BACT</name>
<accession>A0A7X4YJ86</accession>
<feature type="compositionally biased region" description="Basic and acidic residues" evidence="1">
    <location>
        <begin position="127"/>
        <end position="145"/>
    </location>
</feature>
<evidence type="ECO:0000256" key="1">
    <source>
        <dbReference type="SAM" id="MobiDB-lite"/>
    </source>
</evidence>
<dbReference type="AlphaFoldDB" id="A0A7X4YJ86"/>
<keyword evidence="3" id="KW-1185">Reference proteome</keyword>
<proteinExistence type="predicted"/>
<comment type="caution">
    <text evidence="2">The sequence shown here is derived from an EMBL/GenBank/DDBJ whole genome shotgun (WGS) entry which is preliminary data.</text>
</comment>
<protein>
    <submittedName>
        <fullName evidence="2">Uncharacterized protein</fullName>
    </submittedName>
</protein>